<organism evidence="2 3">
    <name type="scientific">Blastococcus jejuensis</name>
    <dbReference type="NCBI Taxonomy" id="351224"/>
    <lineage>
        <taxon>Bacteria</taxon>
        <taxon>Bacillati</taxon>
        <taxon>Actinomycetota</taxon>
        <taxon>Actinomycetes</taxon>
        <taxon>Geodermatophilales</taxon>
        <taxon>Geodermatophilaceae</taxon>
        <taxon>Blastococcus</taxon>
    </lineage>
</organism>
<sequence>MRGPTTDRRQTASPIAGRRSGRRTAAQKAPKRRSTYHQATRGLRGAVGRDPGRSAGVRHDPRRRGVRPRTQDRLHHPGKDAGLIVVDVHAANLLPANDLAANIVGAGHPANLERVMVAGRIVKHEGQLVGVDLGDIRSRADQSRDRLFADSASGGLTQ</sequence>
<feature type="region of interest" description="Disordered" evidence="1">
    <location>
        <begin position="1"/>
        <end position="77"/>
    </location>
</feature>
<evidence type="ECO:0008006" key="4">
    <source>
        <dbReference type="Google" id="ProtNLM"/>
    </source>
</evidence>
<comment type="caution">
    <text evidence="2">The sequence shown here is derived from an EMBL/GenBank/DDBJ whole genome shotgun (WGS) entry which is preliminary data.</text>
</comment>
<gene>
    <name evidence="2" type="ORF">GCM10010531_15250</name>
</gene>
<dbReference type="InterPro" id="IPR011059">
    <property type="entry name" value="Metal-dep_hydrolase_composite"/>
</dbReference>
<dbReference type="SUPFAM" id="SSF51338">
    <property type="entry name" value="Composite domain of metallo-dependent hydrolases"/>
    <property type="match status" value="1"/>
</dbReference>
<evidence type="ECO:0000313" key="3">
    <source>
        <dbReference type="Proteomes" id="UP001499924"/>
    </source>
</evidence>
<protein>
    <recommendedName>
        <fullName evidence="4">Amidohydrolase family protein</fullName>
    </recommendedName>
</protein>
<evidence type="ECO:0000256" key="1">
    <source>
        <dbReference type="SAM" id="MobiDB-lite"/>
    </source>
</evidence>
<dbReference type="Gene3D" id="2.30.40.10">
    <property type="entry name" value="Urease, subunit C, domain 1"/>
    <property type="match status" value="1"/>
</dbReference>
<accession>A0ABP6P0Q6</accession>
<feature type="compositionally biased region" description="Basic and acidic residues" evidence="1">
    <location>
        <begin position="1"/>
        <end position="10"/>
    </location>
</feature>
<reference evidence="3" key="1">
    <citation type="journal article" date="2019" name="Int. J. Syst. Evol. Microbiol.">
        <title>The Global Catalogue of Microorganisms (GCM) 10K type strain sequencing project: providing services to taxonomists for standard genome sequencing and annotation.</title>
        <authorList>
            <consortium name="The Broad Institute Genomics Platform"/>
            <consortium name="The Broad Institute Genome Sequencing Center for Infectious Disease"/>
            <person name="Wu L."/>
            <person name="Ma J."/>
        </authorList>
    </citation>
    <scope>NUCLEOTIDE SEQUENCE [LARGE SCALE GENOMIC DNA]</scope>
    <source>
        <strain evidence="3">JCM 15614</strain>
    </source>
</reference>
<proteinExistence type="predicted"/>
<name>A0ABP6P0Q6_9ACTN</name>
<dbReference type="Proteomes" id="UP001499924">
    <property type="component" value="Unassembled WGS sequence"/>
</dbReference>
<keyword evidence="3" id="KW-1185">Reference proteome</keyword>
<evidence type="ECO:0000313" key="2">
    <source>
        <dbReference type="EMBL" id="GAA3164030.1"/>
    </source>
</evidence>
<dbReference type="EMBL" id="BAAAVV010000003">
    <property type="protein sequence ID" value="GAA3164030.1"/>
    <property type="molecule type" value="Genomic_DNA"/>
</dbReference>